<dbReference type="SMART" id="SM00842">
    <property type="entry name" value="FtsA"/>
    <property type="match status" value="1"/>
</dbReference>
<dbReference type="PANTHER" id="PTHR32432:SF4">
    <property type="entry name" value="CELL DIVISION PROTEIN FTSA"/>
    <property type="match status" value="1"/>
</dbReference>
<dbReference type="NCBIfam" id="TIGR01174">
    <property type="entry name" value="ftsA"/>
    <property type="match status" value="1"/>
</dbReference>
<evidence type="ECO:0000256" key="1">
    <source>
        <dbReference type="ARBA" id="ARBA00022475"/>
    </source>
</evidence>
<dbReference type="PIRSF" id="PIRSF003101">
    <property type="entry name" value="FtsA"/>
    <property type="match status" value="1"/>
</dbReference>
<dbReference type="Proteomes" id="UP000485562">
    <property type="component" value="Unassembled WGS sequence"/>
</dbReference>
<comment type="subcellular location">
    <subcellularLocation>
        <location evidence="5">Cell membrane</location>
        <topology evidence="5">Peripheral membrane protein</topology>
        <orientation evidence="5">Cytoplasmic side</orientation>
    </subcellularLocation>
    <text evidence="5">Localizes to the Z ring in an FtsZ-dependent manner. Targeted to the membrane through a conserved C-terminal amphipathic helix.</text>
</comment>
<dbReference type="InterPro" id="IPR003494">
    <property type="entry name" value="SHS2_FtsA"/>
</dbReference>
<gene>
    <name evidence="5 8" type="primary">ftsA</name>
    <name evidence="8" type="ORF">BWX89_00863</name>
</gene>
<comment type="caution">
    <text evidence="8">The sequence shown here is derived from an EMBL/GenBank/DDBJ whole genome shotgun (WGS) entry which is preliminary data.</text>
</comment>
<comment type="similarity">
    <text evidence="5 6">Belongs to the FtsA/MreB family.</text>
</comment>
<accession>A0A1V6C9N0</accession>
<dbReference type="Gene3D" id="3.30.1490.110">
    <property type="match status" value="1"/>
</dbReference>
<keyword evidence="1 5" id="KW-1003">Cell membrane</keyword>
<dbReference type="Pfam" id="PF02491">
    <property type="entry name" value="SHS2_FTSA"/>
    <property type="match status" value="1"/>
</dbReference>
<dbReference type="InterPro" id="IPR020823">
    <property type="entry name" value="Cell_div_FtsA"/>
</dbReference>
<comment type="function">
    <text evidence="5 6">Cell division protein that is involved in the assembly of the Z ring. May serve as a membrane anchor for the Z ring.</text>
</comment>
<comment type="subunit">
    <text evidence="5">Self-interacts. Interacts with FtsZ.</text>
</comment>
<evidence type="ECO:0000256" key="5">
    <source>
        <dbReference type="HAMAP-Rule" id="MF_02033"/>
    </source>
</evidence>
<sequence length="423" mass="47599">MAKETIVSLDIGSNKIVGLVAVVNNGSVEIEAAEHIEYEERVVEKGRVVDIYGCTEYIKRILTELEQQARRALPLVNISIGGGFVRGWTTFHTLNLETSRRKITEVDIENLLKNIRNENNIPQDAYILHLLPQEYIIDEETRVRKNPEGMFGSSIGAVVHVCIVQENPLRNIVECVKKTGSRVDKVYPHSWACAEALLSEEEKESGVLLIDIGKGTTDFLFYDESNLCGTYSIMTGGEHIDSDISKILEVSMETANEIKKQYGWCNYDTLVSENSPELTHQVEVRAIGSGAKKFVTVDEISKIVYDRISDTLARVTKKIEEDVDVWPRLGAGIVLTGGSSLLKGIKSCAENFFGRPVRIASPRNVMGLTSSYQQPFFSSVVGTLLLCKKDMENEDEPESDWIKKFNDKKQRIANRFKTIWNKW</sequence>
<dbReference type="PANTHER" id="PTHR32432">
    <property type="entry name" value="CELL DIVISION PROTEIN FTSA-RELATED"/>
    <property type="match status" value="1"/>
</dbReference>
<organism evidence="8">
    <name type="scientific">candidate division TA06 bacterium ADurb.Bin131</name>
    <dbReference type="NCBI Taxonomy" id="1852827"/>
    <lineage>
        <taxon>Bacteria</taxon>
        <taxon>Bacteria division TA06</taxon>
    </lineage>
</organism>
<dbReference type="AlphaFoldDB" id="A0A1V6C9N0"/>
<feature type="domain" description="SHS2" evidence="7">
    <location>
        <begin position="6"/>
        <end position="197"/>
    </location>
</feature>
<evidence type="ECO:0000313" key="8">
    <source>
        <dbReference type="EMBL" id="OQB73606.1"/>
    </source>
</evidence>
<dbReference type="GO" id="GO:0009898">
    <property type="term" value="C:cytoplasmic side of plasma membrane"/>
    <property type="evidence" value="ECO:0007669"/>
    <property type="project" value="UniProtKB-UniRule"/>
</dbReference>
<protein>
    <recommendedName>
        <fullName evidence="5 6">Cell division protein FtsA</fullName>
    </recommendedName>
</protein>
<reference evidence="8" key="1">
    <citation type="submission" date="2017-02" db="EMBL/GenBank/DDBJ databases">
        <title>Delving into the versatile metabolic prowess of the omnipresent phylum Bacteroidetes.</title>
        <authorList>
            <person name="Nobu M.K."/>
            <person name="Mei R."/>
            <person name="Narihiro T."/>
            <person name="Kuroda K."/>
            <person name="Liu W.-T."/>
        </authorList>
    </citation>
    <scope>NUCLEOTIDE SEQUENCE</scope>
    <source>
        <strain evidence="8">ADurb.Bin131</strain>
    </source>
</reference>
<keyword evidence="3 5" id="KW-0472">Membrane</keyword>
<dbReference type="InterPro" id="IPR050696">
    <property type="entry name" value="FtsA/MreB"/>
</dbReference>
<dbReference type="CDD" id="cd24048">
    <property type="entry name" value="ASKHA_NBD_FtsA"/>
    <property type="match status" value="1"/>
</dbReference>
<keyword evidence="2 5" id="KW-0132">Cell division</keyword>
<dbReference type="Pfam" id="PF14450">
    <property type="entry name" value="FtsA"/>
    <property type="match status" value="1"/>
</dbReference>
<dbReference type="GO" id="GO:0032153">
    <property type="term" value="C:cell division site"/>
    <property type="evidence" value="ECO:0007669"/>
    <property type="project" value="UniProtKB-UniRule"/>
</dbReference>
<dbReference type="Gene3D" id="3.30.420.40">
    <property type="match status" value="2"/>
</dbReference>
<proteinExistence type="inferred from homology"/>
<evidence type="ECO:0000256" key="3">
    <source>
        <dbReference type="ARBA" id="ARBA00023136"/>
    </source>
</evidence>
<keyword evidence="4 5" id="KW-0131">Cell cycle</keyword>
<dbReference type="SUPFAM" id="SSF53067">
    <property type="entry name" value="Actin-like ATPase domain"/>
    <property type="match status" value="2"/>
</dbReference>
<evidence type="ECO:0000256" key="2">
    <source>
        <dbReference type="ARBA" id="ARBA00022618"/>
    </source>
</evidence>
<name>A0A1V6C9N0_UNCT6</name>
<evidence type="ECO:0000256" key="4">
    <source>
        <dbReference type="ARBA" id="ARBA00023306"/>
    </source>
</evidence>
<evidence type="ECO:0000256" key="6">
    <source>
        <dbReference type="PIRNR" id="PIRNR003101"/>
    </source>
</evidence>
<evidence type="ECO:0000259" key="7">
    <source>
        <dbReference type="SMART" id="SM00842"/>
    </source>
</evidence>
<dbReference type="GO" id="GO:0043093">
    <property type="term" value="P:FtsZ-dependent cytokinesis"/>
    <property type="evidence" value="ECO:0007669"/>
    <property type="project" value="UniProtKB-UniRule"/>
</dbReference>
<dbReference type="InterPro" id="IPR043129">
    <property type="entry name" value="ATPase_NBD"/>
</dbReference>
<dbReference type="EMBL" id="MWDQ01000073">
    <property type="protein sequence ID" value="OQB73606.1"/>
    <property type="molecule type" value="Genomic_DNA"/>
</dbReference>
<dbReference type="HAMAP" id="MF_02033">
    <property type="entry name" value="FtsA"/>
    <property type="match status" value="1"/>
</dbReference>